<organism evidence="2 3">
    <name type="scientific">Pedobacter jejuensis</name>
    <dbReference type="NCBI Taxonomy" id="1268550"/>
    <lineage>
        <taxon>Bacteria</taxon>
        <taxon>Pseudomonadati</taxon>
        <taxon>Bacteroidota</taxon>
        <taxon>Sphingobacteriia</taxon>
        <taxon>Sphingobacteriales</taxon>
        <taxon>Sphingobacteriaceae</taxon>
        <taxon>Pedobacter</taxon>
    </lineage>
</organism>
<dbReference type="EMBL" id="RBEE01000028">
    <property type="protein sequence ID" value="RNL51788.1"/>
    <property type="molecule type" value="Genomic_DNA"/>
</dbReference>
<dbReference type="Proteomes" id="UP000274046">
    <property type="component" value="Unassembled WGS sequence"/>
</dbReference>
<keyword evidence="3" id="KW-1185">Reference proteome</keyword>
<keyword evidence="1" id="KW-0472">Membrane</keyword>
<evidence type="ECO:0000313" key="2">
    <source>
        <dbReference type="EMBL" id="RNL51788.1"/>
    </source>
</evidence>
<feature type="transmembrane region" description="Helical" evidence="1">
    <location>
        <begin position="24"/>
        <end position="46"/>
    </location>
</feature>
<name>A0A3N0BT41_9SPHI</name>
<dbReference type="AlphaFoldDB" id="A0A3N0BT41"/>
<accession>A0A3N0BT41</accession>
<keyword evidence="1" id="KW-1133">Transmembrane helix</keyword>
<evidence type="ECO:0000313" key="3">
    <source>
        <dbReference type="Proteomes" id="UP000274046"/>
    </source>
</evidence>
<dbReference type="RefSeq" id="WP_208646849.1">
    <property type="nucleotide sequence ID" value="NZ_RBEE01000028.1"/>
</dbReference>
<reference evidence="2 3" key="1">
    <citation type="submission" date="2018-10" db="EMBL/GenBank/DDBJ databases">
        <title>Genome sequencing of Pedobacter jejuensis TNB23.</title>
        <authorList>
            <person name="Cho Y.-J."/>
            <person name="Cho A."/>
            <person name="Kim O.-S."/>
        </authorList>
    </citation>
    <scope>NUCLEOTIDE SEQUENCE [LARGE SCALE GENOMIC DNA]</scope>
    <source>
        <strain evidence="2 3">TNB23</strain>
    </source>
</reference>
<keyword evidence="1" id="KW-0812">Transmembrane</keyword>
<proteinExistence type="predicted"/>
<feature type="non-terminal residue" evidence="2">
    <location>
        <position position="1"/>
    </location>
</feature>
<gene>
    <name evidence="2" type="ORF">D7004_14030</name>
</gene>
<evidence type="ECO:0000256" key="1">
    <source>
        <dbReference type="SAM" id="Phobius"/>
    </source>
</evidence>
<sequence length="75" mass="8465">SVPSLDLFISLEVFNCIHELAEKFGFVFSPLSIFFGVQASSAGLFIKEKKKARPARTKNTKLKIYITLTARKMLK</sequence>
<comment type="caution">
    <text evidence="2">The sequence shown here is derived from an EMBL/GenBank/DDBJ whole genome shotgun (WGS) entry which is preliminary data.</text>
</comment>
<protein>
    <submittedName>
        <fullName evidence="2">Uncharacterized protein</fullName>
    </submittedName>
</protein>